<evidence type="ECO:0000256" key="3">
    <source>
        <dbReference type="PROSITE-ProRule" id="PRU00239"/>
    </source>
</evidence>
<dbReference type="SMART" id="SM00230">
    <property type="entry name" value="CysPc"/>
    <property type="match status" value="1"/>
</dbReference>
<comment type="similarity">
    <text evidence="1">Belongs to the peptidase C2 family.</text>
</comment>
<proteinExistence type="inferred from homology"/>
<dbReference type="PRINTS" id="PR00704">
    <property type="entry name" value="CALPAIN"/>
</dbReference>
<dbReference type="AlphaFoldDB" id="A0A8S3H9F5"/>
<dbReference type="InterPro" id="IPR038765">
    <property type="entry name" value="Papain-like_cys_pep_sf"/>
</dbReference>
<dbReference type="GO" id="GO:0005737">
    <property type="term" value="C:cytoplasm"/>
    <property type="evidence" value="ECO:0007669"/>
    <property type="project" value="TreeGrafter"/>
</dbReference>
<dbReference type="PANTHER" id="PTHR10183">
    <property type="entry name" value="CALPAIN"/>
    <property type="match status" value="1"/>
</dbReference>
<evidence type="ECO:0000256" key="2">
    <source>
        <dbReference type="PIRSR" id="PIRSR622684-1"/>
    </source>
</evidence>
<dbReference type="Proteomes" id="UP000676336">
    <property type="component" value="Unassembled WGS sequence"/>
</dbReference>
<evidence type="ECO:0000313" key="6">
    <source>
        <dbReference type="Proteomes" id="UP000676336"/>
    </source>
</evidence>
<evidence type="ECO:0000256" key="1">
    <source>
        <dbReference type="ARBA" id="ARBA00007623"/>
    </source>
</evidence>
<protein>
    <recommendedName>
        <fullName evidence="4">Calpain catalytic domain-containing protein</fullName>
    </recommendedName>
</protein>
<dbReference type="GO" id="GO:0006508">
    <property type="term" value="P:proteolysis"/>
    <property type="evidence" value="ECO:0007669"/>
    <property type="project" value="InterPro"/>
</dbReference>
<gene>
    <name evidence="5" type="ORF">SMN809_LOCUS67415</name>
</gene>
<dbReference type="GO" id="GO:0004198">
    <property type="term" value="F:calcium-dependent cysteine-type endopeptidase activity"/>
    <property type="evidence" value="ECO:0007669"/>
    <property type="project" value="InterPro"/>
</dbReference>
<dbReference type="Pfam" id="PF00648">
    <property type="entry name" value="Peptidase_C2"/>
    <property type="match status" value="1"/>
</dbReference>
<feature type="non-terminal residue" evidence="5">
    <location>
        <position position="173"/>
    </location>
</feature>
<feature type="active site" evidence="2">
    <location>
        <position position="85"/>
    </location>
</feature>
<reference evidence="5" key="1">
    <citation type="submission" date="2021-02" db="EMBL/GenBank/DDBJ databases">
        <authorList>
            <person name="Nowell W R."/>
        </authorList>
    </citation>
    <scope>NUCLEOTIDE SEQUENCE</scope>
</reference>
<feature type="domain" description="Calpain catalytic" evidence="4">
    <location>
        <begin position="29"/>
        <end position="173"/>
    </location>
</feature>
<sequence>MPSPNNEIHFIPFLNQKYEDIQHECLTRQSLFTDTKFSQQEAFPIGNETKKNIIWRRPYDVTDAPKFFVNTPHRRDPGQGELSDCWFIVAVANLTLHQQIFERVVPLNQTFDRQNGYTGLFHFRFWQYGSWYDVVIDDYLPFNTKTIQPWCSWNRQEPNEFWVALIEKAYAKL</sequence>
<evidence type="ECO:0000313" key="5">
    <source>
        <dbReference type="EMBL" id="CAF5175874.1"/>
    </source>
</evidence>
<comment type="caution">
    <text evidence="5">The sequence shown here is derived from an EMBL/GenBank/DDBJ whole genome shotgun (WGS) entry which is preliminary data.</text>
</comment>
<accession>A0A8S3H9F5</accession>
<dbReference type="PROSITE" id="PS50203">
    <property type="entry name" value="CALPAIN_CAT"/>
    <property type="match status" value="1"/>
</dbReference>
<dbReference type="InterPro" id="IPR001300">
    <property type="entry name" value="Peptidase_C2_calpain_cat"/>
</dbReference>
<organism evidence="5 6">
    <name type="scientific">Rotaria magnacalcarata</name>
    <dbReference type="NCBI Taxonomy" id="392030"/>
    <lineage>
        <taxon>Eukaryota</taxon>
        <taxon>Metazoa</taxon>
        <taxon>Spiralia</taxon>
        <taxon>Gnathifera</taxon>
        <taxon>Rotifera</taxon>
        <taxon>Eurotatoria</taxon>
        <taxon>Bdelloidea</taxon>
        <taxon>Philodinida</taxon>
        <taxon>Philodinidae</taxon>
        <taxon>Rotaria</taxon>
    </lineage>
</organism>
<dbReference type="SUPFAM" id="SSF54001">
    <property type="entry name" value="Cysteine proteinases"/>
    <property type="match status" value="1"/>
</dbReference>
<comment type="caution">
    <text evidence="3">Lacks conserved residue(s) required for the propagation of feature annotation.</text>
</comment>
<evidence type="ECO:0000259" key="4">
    <source>
        <dbReference type="PROSITE" id="PS50203"/>
    </source>
</evidence>
<dbReference type="EMBL" id="CAJOBI010315328">
    <property type="protein sequence ID" value="CAF5175874.1"/>
    <property type="molecule type" value="Genomic_DNA"/>
</dbReference>
<dbReference type="InterPro" id="IPR022684">
    <property type="entry name" value="Calpain_cysteine_protease"/>
</dbReference>
<dbReference type="PANTHER" id="PTHR10183:SF433">
    <property type="entry name" value="CALPAIN-A-RELATED"/>
    <property type="match status" value="1"/>
</dbReference>
<name>A0A8S3H9F5_9BILA</name>